<accession>A0A7R9GWS3</accession>
<evidence type="ECO:0000256" key="1">
    <source>
        <dbReference type="SAM" id="MobiDB-lite"/>
    </source>
</evidence>
<feature type="region of interest" description="Disordered" evidence="1">
    <location>
        <begin position="1"/>
        <end position="29"/>
    </location>
</feature>
<reference evidence="2" key="1">
    <citation type="submission" date="2020-11" db="EMBL/GenBank/DDBJ databases">
        <authorList>
            <person name="Tran Van P."/>
        </authorList>
    </citation>
    <scope>NUCLEOTIDE SEQUENCE</scope>
</reference>
<name>A0A7R9GWS3_TIMPO</name>
<organism evidence="2">
    <name type="scientific">Timema poppense</name>
    <name type="common">Walking stick</name>
    <dbReference type="NCBI Taxonomy" id="170557"/>
    <lineage>
        <taxon>Eukaryota</taxon>
        <taxon>Metazoa</taxon>
        <taxon>Ecdysozoa</taxon>
        <taxon>Arthropoda</taxon>
        <taxon>Hexapoda</taxon>
        <taxon>Insecta</taxon>
        <taxon>Pterygota</taxon>
        <taxon>Neoptera</taxon>
        <taxon>Polyneoptera</taxon>
        <taxon>Phasmatodea</taxon>
        <taxon>Timematodea</taxon>
        <taxon>Timematoidea</taxon>
        <taxon>Timematidae</taxon>
        <taxon>Timema</taxon>
    </lineage>
</organism>
<proteinExistence type="predicted"/>
<dbReference type="AlphaFoldDB" id="A0A7R9GWS3"/>
<sequence>MNPNLRGGRVEKHLGTPPPSSPDRDSNLDLPILSSRAQHDKRVSQLRHRGGSSKCRNAQHVILQNVVMLNMSAHVFFFINLSKTDNVSPHFMIVKDCELSVSTKEAMGLLYMKWGDGLATGLGIEFQFLDLTGIDESERNFLQNTLFSTNPNLKYPELPWTTNVYTQVPRDEWRPPPPFDLGTKRKFAFVVASIGFNPPPLTAGDVTPSTTVFNSYRSHGALCYRGIGILFNPTLISRPWSVSSAAMVCSWWEQ</sequence>
<evidence type="ECO:0000313" key="2">
    <source>
        <dbReference type="EMBL" id="CAD7400454.1"/>
    </source>
</evidence>
<dbReference type="EMBL" id="OD001057">
    <property type="protein sequence ID" value="CAD7400454.1"/>
    <property type="molecule type" value="Genomic_DNA"/>
</dbReference>
<gene>
    <name evidence="2" type="ORF">TPSB3V08_LOCUS2609</name>
</gene>
<protein>
    <submittedName>
        <fullName evidence="2">Uncharacterized protein</fullName>
    </submittedName>
</protein>